<dbReference type="OrthoDB" id="3192267at2759"/>
<keyword evidence="2" id="KW-1185">Reference proteome</keyword>
<sequence length="62" mass="6947">MYIIETTSNDQSMSASYGDRKSAHNVLALYRNRNAILRKALQYPPLANNVATNSTYQSPKPT</sequence>
<dbReference type="AlphaFoldDB" id="A0A9P5P2P5"/>
<comment type="caution">
    <text evidence="1">The sequence shown here is derived from an EMBL/GenBank/DDBJ whole genome shotgun (WGS) entry which is preliminary data.</text>
</comment>
<reference evidence="1" key="1">
    <citation type="submission" date="2020-11" db="EMBL/GenBank/DDBJ databases">
        <authorList>
            <consortium name="DOE Joint Genome Institute"/>
            <person name="Ahrendt S."/>
            <person name="Riley R."/>
            <person name="Andreopoulos W."/>
            <person name="LaButti K."/>
            <person name="Pangilinan J."/>
            <person name="Ruiz-duenas F.J."/>
            <person name="Barrasa J.M."/>
            <person name="Sanchez-Garcia M."/>
            <person name="Camarero S."/>
            <person name="Miyauchi S."/>
            <person name="Serrano A."/>
            <person name="Linde D."/>
            <person name="Babiker R."/>
            <person name="Drula E."/>
            <person name="Ayuso-Fernandez I."/>
            <person name="Pacheco R."/>
            <person name="Padilla G."/>
            <person name="Ferreira P."/>
            <person name="Barriuso J."/>
            <person name="Kellner H."/>
            <person name="Castanera R."/>
            <person name="Alfaro M."/>
            <person name="Ramirez L."/>
            <person name="Pisabarro A.G."/>
            <person name="Kuo A."/>
            <person name="Tritt A."/>
            <person name="Lipzen A."/>
            <person name="He G."/>
            <person name="Yan M."/>
            <person name="Ng V."/>
            <person name="Cullen D."/>
            <person name="Martin F."/>
            <person name="Rosso M.-N."/>
            <person name="Henrissat B."/>
            <person name="Hibbett D."/>
            <person name="Martinez A.T."/>
            <person name="Grigoriev I.V."/>
        </authorList>
    </citation>
    <scope>NUCLEOTIDE SEQUENCE</scope>
    <source>
        <strain evidence="1">AH 44721</strain>
    </source>
</reference>
<evidence type="ECO:0000313" key="1">
    <source>
        <dbReference type="EMBL" id="KAF8912840.1"/>
    </source>
</evidence>
<protein>
    <submittedName>
        <fullName evidence="1">Uncharacterized protein</fullName>
    </submittedName>
</protein>
<accession>A0A9P5P2P5</accession>
<gene>
    <name evidence="1" type="ORF">CPB84DRAFT_1759632</name>
</gene>
<dbReference type="Proteomes" id="UP000724874">
    <property type="component" value="Unassembled WGS sequence"/>
</dbReference>
<evidence type="ECO:0000313" key="2">
    <source>
        <dbReference type="Proteomes" id="UP000724874"/>
    </source>
</evidence>
<name>A0A9P5P2P5_GYMJU</name>
<proteinExistence type="predicted"/>
<dbReference type="EMBL" id="JADNYJ010000002">
    <property type="protein sequence ID" value="KAF8912840.1"/>
    <property type="molecule type" value="Genomic_DNA"/>
</dbReference>
<organism evidence="1 2">
    <name type="scientific">Gymnopilus junonius</name>
    <name type="common">Spectacular rustgill mushroom</name>
    <name type="synonym">Gymnopilus spectabilis subsp. junonius</name>
    <dbReference type="NCBI Taxonomy" id="109634"/>
    <lineage>
        <taxon>Eukaryota</taxon>
        <taxon>Fungi</taxon>
        <taxon>Dikarya</taxon>
        <taxon>Basidiomycota</taxon>
        <taxon>Agaricomycotina</taxon>
        <taxon>Agaricomycetes</taxon>
        <taxon>Agaricomycetidae</taxon>
        <taxon>Agaricales</taxon>
        <taxon>Agaricineae</taxon>
        <taxon>Hymenogastraceae</taxon>
        <taxon>Gymnopilus</taxon>
    </lineage>
</organism>